<gene>
    <name evidence="2" type="ORF">TSPGSL018_25080</name>
</gene>
<proteinExistence type="predicted"/>
<feature type="non-terminal residue" evidence="2">
    <location>
        <position position="1"/>
    </location>
</feature>
<sequence>SRWWPPSTSEAVHPSGPTQPPPSMKCVPIQNPGRASIRVMCNRGKGWERGGISTKRGIDGAPFPTMSRPS</sequence>
<organism evidence="2">
    <name type="scientific">Tetraselmis sp. GSL018</name>
    <dbReference type="NCBI Taxonomy" id="582737"/>
    <lineage>
        <taxon>Eukaryota</taxon>
        <taxon>Viridiplantae</taxon>
        <taxon>Chlorophyta</taxon>
        <taxon>core chlorophytes</taxon>
        <taxon>Chlorodendrophyceae</taxon>
        <taxon>Chlorodendrales</taxon>
        <taxon>Chlorodendraceae</taxon>
        <taxon>Tetraselmis</taxon>
    </lineage>
</organism>
<evidence type="ECO:0000313" key="2">
    <source>
        <dbReference type="EMBL" id="JAC74759.1"/>
    </source>
</evidence>
<feature type="compositionally biased region" description="Polar residues" evidence="1">
    <location>
        <begin position="1"/>
        <end position="10"/>
    </location>
</feature>
<name>A0A061RVH6_9CHLO</name>
<protein>
    <submittedName>
        <fullName evidence="2">Uncharacterized protein</fullName>
    </submittedName>
</protein>
<feature type="region of interest" description="Disordered" evidence="1">
    <location>
        <begin position="1"/>
        <end position="24"/>
    </location>
</feature>
<accession>A0A061RVH6</accession>
<dbReference type="AlphaFoldDB" id="A0A061RVH6"/>
<evidence type="ECO:0000256" key="1">
    <source>
        <dbReference type="SAM" id="MobiDB-lite"/>
    </source>
</evidence>
<dbReference type="EMBL" id="GBEZ01010980">
    <property type="protein sequence ID" value="JAC74759.1"/>
    <property type="molecule type" value="Transcribed_RNA"/>
</dbReference>
<feature type="region of interest" description="Disordered" evidence="1">
    <location>
        <begin position="45"/>
        <end position="70"/>
    </location>
</feature>
<reference evidence="2" key="1">
    <citation type="submission" date="2014-05" db="EMBL/GenBank/DDBJ databases">
        <title>The transcriptome of the halophilic microalga Tetraselmis sp. GSL018 isolated from the Great Salt Lake, Utah.</title>
        <authorList>
            <person name="Jinkerson R.E."/>
            <person name="D'Adamo S."/>
            <person name="Posewitz M.C."/>
        </authorList>
    </citation>
    <scope>NUCLEOTIDE SEQUENCE</scope>
    <source>
        <strain evidence="2">GSL018</strain>
    </source>
</reference>